<evidence type="ECO:0008006" key="4">
    <source>
        <dbReference type="Google" id="ProtNLM"/>
    </source>
</evidence>
<evidence type="ECO:0000313" key="2">
    <source>
        <dbReference type="EMBL" id="QDU93741.1"/>
    </source>
</evidence>
<keyword evidence="3" id="KW-1185">Reference proteome</keyword>
<keyword evidence="1" id="KW-1133">Transmembrane helix</keyword>
<evidence type="ECO:0000256" key="1">
    <source>
        <dbReference type="SAM" id="Phobius"/>
    </source>
</evidence>
<protein>
    <recommendedName>
        <fullName evidence="4">Transmembrane protein</fullName>
    </recommendedName>
</protein>
<keyword evidence="1" id="KW-0812">Transmembrane</keyword>
<dbReference type="RefSeq" id="WP_145050955.1">
    <property type="nucleotide sequence ID" value="NZ_CP036433.1"/>
</dbReference>
<reference evidence="2 3" key="1">
    <citation type="submission" date="2019-02" db="EMBL/GenBank/DDBJ databases">
        <title>Deep-cultivation of Planctomycetes and their phenomic and genomic characterization uncovers novel biology.</title>
        <authorList>
            <person name="Wiegand S."/>
            <person name="Jogler M."/>
            <person name="Boedeker C."/>
            <person name="Pinto D."/>
            <person name="Vollmers J."/>
            <person name="Rivas-Marin E."/>
            <person name="Kohn T."/>
            <person name="Peeters S.H."/>
            <person name="Heuer A."/>
            <person name="Rast P."/>
            <person name="Oberbeckmann S."/>
            <person name="Bunk B."/>
            <person name="Jeske O."/>
            <person name="Meyerdierks A."/>
            <person name="Storesund J.E."/>
            <person name="Kallscheuer N."/>
            <person name="Luecker S."/>
            <person name="Lage O.M."/>
            <person name="Pohl T."/>
            <person name="Merkel B.J."/>
            <person name="Hornburger P."/>
            <person name="Mueller R.-W."/>
            <person name="Bruemmer F."/>
            <person name="Labrenz M."/>
            <person name="Spormann A.M."/>
            <person name="Op den Camp H."/>
            <person name="Overmann J."/>
            <person name="Amann R."/>
            <person name="Jetten M.S.M."/>
            <person name="Mascher T."/>
            <person name="Medema M.H."/>
            <person name="Devos D.P."/>
            <person name="Kaster A.-K."/>
            <person name="Ovreas L."/>
            <person name="Rohde M."/>
            <person name="Galperin M.Y."/>
            <person name="Jogler C."/>
        </authorList>
    </citation>
    <scope>NUCLEOTIDE SEQUENCE [LARGE SCALE GENOMIC DNA]</scope>
    <source>
        <strain evidence="2 3">Pla85_3_4</strain>
    </source>
</reference>
<organism evidence="2 3">
    <name type="scientific">Lignipirellula cremea</name>
    <dbReference type="NCBI Taxonomy" id="2528010"/>
    <lineage>
        <taxon>Bacteria</taxon>
        <taxon>Pseudomonadati</taxon>
        <taxon>Planctomycetota</taxon>
        <taxon>Planctomycetia</taxon>
        <taxon>Pirellulales</taxon>
        <taxon>Pirellulaceae</taxon>
        <taxon>Lignipirellula</taxon>
    </lineage>
</organism>
<evidence type="ECO:0000313" key="3">
    <source>
        <dbReference type="Proteomes" id="UP000317648"/>
    </source>
</evidence>
<sequence>MAKKSRRFRGDGCGFVLLTCLFMCCALLLNGMVAMVAVSALRSTLLADERLHGFVLFLMPIGMLVIQWWIVDQVVDWLSPQQEENGRPPEQP</sequence>
<dbReference type="Proteomes" id="UP000317648">
    <property type="component" value="Chromosome"/>
</dbReference>
<accession>A0A518DPH5</accession>
<proteinExistence type="predicted"/>
<name>A0A518DPH5_9BACT</name>
<gene>
    <name evidence="2" type="ORF">Pla8534_15240</name>
</gene>
<feature type="transmembrane region" description="Helical" evidence="1">
    <location>
        <begin position="51"/>
        <end position="71"/>
    </location>
</feature>
<dbReference type="KEGG" id="lcre:Pla8534_15240"/>
<feature type="transmembrane region" description="Helical" evidence="1">
    <location>
        <begin position="12"/>
        <end position="39"/>
    </location>
</feature>
<dbReference type="EMBL" id="CP036433">
    <property type="protein sequence ID" value="QDU93741.1"/>
    <property type="molecule type" value="Genomic_DNA"/>
</dbReference>
<dbReference type="AlphaFoldDB" id="A0A518DPH5"/>
<keyword evidence="1" id="KW-0472">Membrane</keyword>